<feature type="domain" description="Laminin IV type A" evidence="5">
    <location>
        <begin position="3"/>
        <end position="48"/>
    </location>
</feature>
<keyword evidence="3" id="KW-1015">Disulfide bond</keyword>
<dbReference type="InterPro" id="IPR000034">
    <property type="entry name" value="Laminin_IV"/>
</dbReference>
<comment type="caution">
    <text evidence="6">The sequence shown here is derived from an EMBL/GenBank/DDBJ whole genome shotgun (WGS) entry which is preliminary data.</text>
</comment>
<evidence type="ECO:0000256" key="1">
    <source>
        <dbReference type="ARBA" id="ARBA00022729"/>
    </source>
</evidence>
<evidence type="ECO:0000256" key="3">
    <source>
        <dbReference type="ARBA" id="ARBA00023157"/>
    </source>
</evidence>
<organism evidence="6 7">
    <name type="scientific">Oryzias melastigma</name>
    <name type="common">Marine medaka</name>
    <dbReference type="NCBI Taxonomy" id="30732"/>
    <lineage>
        <taxon>Eukaryota</taxon>
        <taxon>Metazoa</taxon>
        <taxon>Chordata</taxon>
        <taxon>Craniata</taxon>
        <taxon>Vertebrata</taxon>
        <taxon>Euteleostomi</taxon>
        <taxon>Actinopterygii</taxon>
        <taxon>Neopterygii</taxon>
        <taxon>Teleostei</taxon>
        <taxon>Neoteleostei</taxon>
        <taxon>Acanthomorphata</taxon>
        <taxon>Ovalentaria</taxon>
        <taxon>Atherinomorphae</taxon>
        <taxon>Beloniformes</taxon>
        <taxon>Adrianichthyidae</taxon>
        <taxon>Oryziinae</taxon>
        <taxon>Oryzias</taxon>
    </lineage>
</organism>
<dbReference type="Proteomes" id="UP000646548">
    <property type="component" value="Unassembled WGS sequence"/>
</dbReference>
<evidence type="ECO:0000256" key="4">
    <source>
        <dbReference type="ARBA" id="ARBA00023180"/>
    </source>
</evidence>
<protein>
    <recommendedName>
        <fullName evidence="5">Laminin IV type A domain-containing protein</fullName>
    </recommendedName>
</protein>
<sequence length="103" mass="11187">MEDTFLGPQIYSYGQPLHITFTSETLDLLPNSITVILEGSGMTLSADLYPRPVLQYDPSNPPMQDFILRVKLVKLEEGAAVVERQGCAEEVNPGVTACGETAS</sequence>
<dbReference type="AlphaFoldDB" id="A0A834FRR7"/>
<name>A0A834FRR7_ORYME</name>
<accession>A0A834FRR7</accession>
<keyword evidence="2" id="KW-0677">Repeat</keyword>
<evidence type="ECO:0000259" key="5">
    <source>
        <dbReference type="Pfam" id="PF00052"/>
    </source>
</evidence>
<reference evidence="6" key="1">
    <citation type="journal article" name="BMC Genomics">
        <title>Long-read sequencing and de novo genome assembly of marine medaka (Oryzias melastigma).</title>
        <authorList>
            <person name="Liang P."/>
            <person name="Saqib H.S.A."/>
            <person name="Ni X."/>
            <person name="Shen Y."/>
        </authorList>
    </citation>
    <scope>NUCLEOTIDE SEQUENCE</scope>
    <source>
        <strain evidence="6">Bigg-433</strain>
    </source>
</reference>
<dbReference type="EMBL" id="WKFB01000013">
    <property type="protein sequence ID" value="KAF6739223.1"/>
    <property type="molecule type" value="Genomic_DNA"/>
</dbReference>
<proteinExistence type="predicted"/>
<evidence type="ECO:0000313" key="7">
    <source>
        <dbReference type="Proteomes" id="UP000646548"/>
    </source>
</evidence>
<dbReference type="Pfam" id="PF00052">
    <property type="entry name" value="Laminin_B"/>
    <property type="match status" value="1"/>
</dbReference>
<evidence type="ECO:0000256" key="2">
    <source>
        <dbReference type="ARBA" id="ARBA00022737"/>
    </source>
</evidence>
<keyword evidence="1" id="KW-0732">Signal</keyword>
<keyword evidence="4" id="KW-0325">Glycoprotein</keyword>
<gene>
    <name evidence="6" type="ORF">FQA47_019602</name>
</gene>
<evidence type="ECO:0000313" key="6">
    <source>
        <dbReference type="EMBL" id="KAF6739223.1"/>
    </source>
</evidence>